<gene>
    <name evidence="3" type="ORF">APLA_LOCUS9519</name>
</gene>
<dbReference type="AlphaFoldDB" id="A0A8S1A5V8"/>
<organism evidence="3 4">
    <name type="scientific">Arctia plantaginis</name>
    <name type="common">Wood tiger moth</name>
    <name type="synonym">Phalaena plantaginis</name>
    <dbReference type="NCBI Taxonomy" id="874455"/>
    <lineage>
        <taxon>Eukaryota</taxon>
        <taxon>Metazoa</taxon>
        <taxon>Ecdysozoa</taxon>
        <taxon>Arthropoda</taxon>
        <taxon>Hexapoda</taxon>
        <taxon>Insecta</taxon>
        <taxon>Pterygota</taxon>
        <taxon>Neoptera</taxon>
        <taxon>Endopterygota</taxon>
        <taxon>Lepidoptera</taxon>
        <taxon>Glossata</taxon>
        <taxon>Ditrysia</taxon>
        <taxon>Noctuoidea</taxon>
        <taxon>Erebidae</taxon>
        <taxon>Arctiinae</taxon>
        <taxon>Arctia</taxon>
    </lineage>
</organism>
<evidence type="ECO:0000256" key="2">
    <source>
        <dbReference type="SAM" id="MobiDB-lite"/>
    </source>
</evidence>
<name>A0A8S1A5V8_ARCPL</name>
<protein>
    <submittedName>
        <fullName evidence="3">Uncharacterized protein</fullName>
    </submittedName>
</protein>
<accession>A0A8S1A5V8</accession>
<feature type="region of interest" description="Disordered" evidence="2">
    <location>
        <begin position="194"/>
        <end position="247"/>
    </location>
</feature>
<feature type="compositionally biased region" description="Basic residues" evidence="2">
    <location>
        <begin position="238"/>
        <end position="247"/>
    </location>
</feature>
<dbReference type="Proteomes" id="UP000494256">
    <property type="component" value="Unassembled WGS sequence"/>
</dbReference>
<feature type="coiled-coil region" evidence="1">
    <location>
        <begin position="81"/>
        <end position="115"/>
    </location>
</feature>
<feature type="compositionally biased region" description="Polar residues" evidence="2">
    <location>
        <begin position="1"/>
        <end position="27"/>
    </location>
</feature>
<evidence type="ECO:0000313" key="3">
    <source>
        <dbReference type="EMBL" id="CAB3241255.1"/>
    </source>
</evidence>
<proteinExistence type="predicted"/>
<evidence type="ECO:0000313" key="4">
    <source>
        <dbReference type="Proteomes" id="UP000494256"/>
    </source>
</evidence>
<dbReference type="EMBL" id="CADEBD010000309">
    <property type="protein sequence ID" value="CAB3241255.1"/>
    <property type="molecule type" value="Genomic_DNA"/>
</dbReference>
<feature type="region of interest" description="Disordered" evidence="2">
    <location>
        <begin position="1"/>
        <end position="49"/>
    </location>
</feature>
<sequence>MSSTNKSINQRPTSLEGSRNDNTPIRSSDNKTIRPTKRPALSSPSSKEDAPLTYEGIRIIIDDALKSHLSELIDEFSAKMRAILDIELRQVKDELQDVKQAMQFVNEQFEDIEREHKTNLPYCTVSAAQDSLTKIDPLHPPLEANISIVDSKDLNINSNNRKLNYYKADYEAIRGALSGIDWNSELAECTNVNSMSQFRPRPPATSAAPLSQKTAERSKYTKTGLQAVVGRPGTIKSTRSHSWSRKR</sequence>
<dbReference type="OrthoDB" id="18978at2759"/>
<reference evidence="3 4" key="1">
    <citation type="submission" date="2020-04" db="EMBL/GenBank/DDBJ databases">
        <authorList>
            <person name="Wallbank WR R."/>
            <person name="Pardo Diaz C."/>
            <person name="Kozak K."/>
            <person name="Martin S."/>
            <person name="Jiggins C."/>
            <person name="Moest M."/>
            <person name="Warren A I."/>
            <person name="Byers J.R.P. K."/>
            <person name="Montejo-Kovacevich G."/>
            <person name="Yen C E."/>
        </authorList>
    </citation>
    <scope>NUCLEOTIDE SEQUENCE [LARGE SCALE GENOMIC DNA]</scope>
</reference>
<keyword evidence="1" id="KW-0175">Coiled coil</keyword>
<comment type="caution">
    <text evidence="3">The sequence shown here is derived from an EMBL/GenBank/DDBJ whole genome shotgun (WGS) entry which is preliminary data.</text>
</comment>
<evidence type="ECO:0000256" key="1">
    <source>
        <dbReference type="SAM" id="Coils"/>
    </source>
</evidence>